<feature type="compositionally biased region" description="Basic and acidic residues" evidence="1">
    <location>
        <begin position="30"/>
        <end position="39"/>
    </location>
</feature>
<proteinExistence type="predicted"/>
<evidence type="ECO:0000313" key="3">
    <source>
        <dbReference type="Proteomes" id="UP001143509"/>
    </source>
</evidence>
<reference evidence="2" key="1">
    <citation type="journal article" date="2014" name="Int. J. Syst. Evol. Microbiol.">
        <title>Complete genome of a new Firmicutes species belonging to the dominant human colonic microbiota ('Ruminococcus bicirculans') reveals two chromosomes and a selective capacity to utilize plant glucans.</title>
        <authorList>
            <consortium name="NISC Comparative Sequencing Program"/>
            <person name="Wegmann U."/>
            <person name="Louis P."/>
            <person name="Goesmann A."/>
            <person name="Henrissat B."/>
            <person name="Duncan S.H."/>
            <person name="Flint H.J."/>
        </authorList>
    </citation>
    <scope>NUCLEOTIDE SEQUENCE</scope>
    <source>
        <strain evidence="2">VKM B-1499</strain>
    </source>
</reference>
<reference evidence="2" key="2">
    <citation type="submission" date="2023-01" db="EMBL/GenBank/DDBJ databases">
        <authorList>
            <person name="Sun Q."/>
            <person name="Evtushenko L."/>
        </authorList>
    </citation>
    <scope>NUCLEOTIDE SEQUENCE</scope>
    <source>
        <strain evidence="2">VKM B-1499</strain>
    </source>
</reference>
<keyword evidence="3" id="KW-1185">Reference proteome</keyword>
<comment type="caution">
    <text evidence="2">The sequence shown here is derived from an EMBL/GenBank/DDBJ whole genome shotgun (WGS) entry which is preliminary data.</text>
</comment>
<sequence>MVQPVTEEEREGVRLFLTWIAEAVSVGTENADRAEEARRVACGPPLRPG</sequence>
<evidence type="ECO:0000256" key="1">
    <source>
        <dbReference type="SAM" id="MobiDB-lite"/>
    </source>
</evidence>
<protein>
    <recommendedName>
        <fullName evidence="4">DUF768 domain-containing protein</fullName>
    </recommendedName>
</protein>
<evidence type="ECO:0000313" key="2">
    <source>
        <dbReference type="EMBL" id="GLK49470.1"/>
    </source>
</evidence>
<organism evidence="2 3">
    <name type="scientific">Brevundimonas intermedia</name>
    <dbReference type="NCBI Taxonomy" id="74315"/>
    <lineage>
        <taxon>Bacteria</taxon>
        <taxon>Pseudomonadati</taxon>
        <taxon>Pseudomonadota</taxon>
        <taxon>Alphaproteobacteria</taxon>
        <taxon>Caulobacterales</taxon>
        <taxon>Caulobacteraceae</taxon>
        <taxon>Brevundimonas</taxon>
    </lineage>
</organism>
<name>A0ABQ5TBH2_9CAUL</name>
<feature type="region of interest" description="Disordered" evidence="1">
    <location>
        <begin position="30"/>
        <end position="49"/>
    </location>
</feature>
<dbReference type="EMBL" id="BSFD01000009">
    <property type="protein sequence ID" value="GLK49470.1"/>
    <property type="molecule type" value="Genomic_DNA"/>
</dbReference>
<accession>A0ABQ5TBH2</accession>
<evidence type="ECO:0008006" key="4">
    <source>
        <dbReference type="Google" id="ProtNLM"/>
    </source>
</evidence>
<gene>
    <name evidence="2" type="ORF">GCM10017620_24430</name>
</gene>
<dbReference type="Proteomes" id="UP001143509">
    <property type="component" value="Unassembled WGS sequence"/>
</dbReference>